<name>A0A811PUZ4_9POAL</name>
<evidence type="ECO:0000313" key="1">
    <source>
        <dbReference type="EMBL" id="CAD6250189.1"/>
    </source>
</evidence>
<reference evidence="1" key="1">
    <citation type="submission" date="2020-10" db="EMBL/GenBank/DDBJ databases">
        <authorList>
            <person name="Han B."/>
            <person name="Lu T."/>
            <person name="Zhao Q."/>
            <person name="Huang X."/>
            <person name="Zhao Y."/>
        </authorList>
    </citation>
    <scope>NUCLEOTIDE SEQUENCE</scope>
</reference>
<evidence type="ECO:0000313" key="2">
    <source>
        <dbReference type="Proteomes" id="UP000604825"/>
    </source>
</evidence>
<sequence>MGARPAQPVPLALAPPTTDTAATFQQQSAALGRVGGVGKVRGVEDGVALAQKLGLKGFSSMGRAVLA</sequence>
<protein>
    <submittedName>
        <fullName evidence="1">Uncharacterized protein</fullName>
    </submittedName>
</protein>
<keyword evidence="2" id="KW-1185">Reference proteome</keyword>
<dbReference type="AlphaFoldDB" id="A0A811PUZ4"/>
<accession>A0A811PUZ4</accession>
<proteinExistence type="predicted"/>
<dbReference type="Proteomes" id="UP000604825">
    <property type="component" value="Unassembled WGS sequence"/>
</dbReference>
<gene>
    <name evidence="1" type="ORF">NCGR_LOCUS33983</name>
</gene>
<dbReference type="EMBL" id="CAJGYO010000008">
    <property type="protein sequence ID" value="CAD6250189.1"/>
    <property type="molecule type" value="Genomic_DNA"/>
</dbReference>
<organism evidence="1 2">
    <name type="scientific">Miscanthus lutarioriparius</name>
    <dbReference type="NCBI Taxonomy" id="422564"/>
    <lineage>
        <taxon>Eukaryota</taxon>
        <taxon>Viridiplantae</taxon>
        <taxon>Streptophyta</taxon>
        <taxon>Embryophyta</taxon>
        <taxon>Tracheophyta</taxon>
        <taxon>Spermatophyta</taxon>
        <taxon>Magnoliopsida</taxon>
        <taxon>Liliopsida</taxon>
        <taxon>Poales</taxon>
        <taxon>Poaceae</taxon>
        <taxon>PACMAD clade</taxon>
        <taxon>Panicoideae</taxon>
        <taxon>Andropogonodae</taxon>
        <taxon>Andropogoneae</taxon>
        <taxon>Saccharinae</taxon>
        <taxon>Miscanthus</taxon>
    </lineage>
</organism>
<comment type="caution">
    <text evidence="1">The sequence shown here is derived from an EMBL/GenBank/DDBJ whole genome shotgun (WGS) entry which is preliminary data.</text>
</comment>